<protein>
    <recommendedName>
        <fullName evidence="2">DUF6533 domain-containing protein</fullName>
    </recommendedName>
</protein>
<feature type="transmembrane region" description="Helical" evidence="1">
    <location>
        <begin position="214"/>
        <end position="232"/>
    </location>
</feature>
<keyword evidence="1" id="KW-0812">Transmembrane</keyword>
<dbReference type="EMBL" id="JARJCW010000030">
    <property type="protein sequence ID" value="KAJ7209626.1"/>
    <property type="molecule type" value="Genomic_DNA"/>
</dbReference>
<reference evidence="3" key="1">
    <citation type="submission" date="2023-03" db="EMBL/GenBank/DDBJ databases">
        <title>Massive genome expansion in bonnet fungi (Mycena s.s.) driven by repeated elements and novel gene families across ecological guilds.</title>
        <authorList>
            <consortium name="Lawrence Berkeley National Laboratory"/>
            <person name="Harder C.B."/>
            <person name="Miyauchi S."/>
            <person name="Viragh M."/>
            <person name="Kuo A."/>
            <person name="Thoen E."/>
            <person name="Andreopoulos B."/>
            <person name="Lu D."/>
            <person name="Skrede I."/>
            <person name="Drula E."/>
            <person name="Henrissat B."/>
            <person name="Morin E."/>
            <person name="Kohler A."/>
            <person name="Barry K."/>
            <person name="LaButti K."/>
            <person name="Morin E."/>
            <person name="Salamov A."/>
            <person name="Lipzen A."/>
            <person name="Mereny Z."/>
            <person name="Hegedus B."/>
            <person name="Baldrian P."/>
            <person name="Stursova M."/>
            <person name="Weitz H."/>
            <person name="Taylor A."/>
            <person name="Grigoriev I.V."/>
            <person name="Nagy L.G."/>
            <person name="Martin F."/>
            <person name="Kauserud H."/>
        </authorList>
    </citation>
    <scope>NUCLEOTIDE SEQUENCE</scope>
    <source>
        <strain evidence="3">9144</strain>
    </source>
</reference>
<accession>A0AAD6YH44</accession>
<evidence type="ECO:0000313" key="3">
    <source>
        <dbReference type="EMBL" id="KAJ7209626.1"/>
    </source>
</evidence>
<feature type="domain" description="DUF6533" evidence="2">
    <location>
        <begin position="11"/>
        <end position="60"/>
    </location>
</feature>
<feature type="transmembrane region" description="Helical" evidence="1">
    <location>
        <begin position="171"/>
        <end position="193"/>
    </location>
</feature>
<dbReference type="InterPro" id="IPR045340">
    <property type="entry name" value="DUF6533"/>
</dbReference>
<dbReference type="Proteomes" id="UP001219525">
    <property type="component" value="Unassembled WGS sequence"/>
</dbReference>
<feature type="transmembrane region" description="Helical" evidence="1">
    <location>
        <begin position="115"/>
        <end position="137"/>
    </location>
</feature>
<evidence type="ECO:0000259" key="2">
    <source>
        <dbReference type="Pfam" id="PF20151"/>
    </source>
</evidence>
<comment type="caution">
    <text evidence="3">The sequence shown here is derived from an EMBL/GenBank/DDBJ whole genome shotgun (WGS) entry which is preliminary data.</text>
</comment>
<name>A0AAD6YH44_9AGAR</name>
<organism evidence="3 4">
    <name type="scientific">Mycena pura</name>
    <dbReference type="NCBI Taxonomy" id="153505"/>
    <lineage>
        <taxon>Eukaryota</taxon>
        <taxon>Fungi</taxon>
        <taxon>Dikarya</taxon>
        <taxon>Basidiomycota</taxon>
        <taxon>Agaricomycotina</taxon>
        <taxon>Agaricomycetes</taxon>
        <taxon>Agaricomycetidae</taxon>
        <taxon>Agaricales</taxon>
        <taxon>Marasmiineae</taxon>
        <taxon>Mycenaceae</taxon>
        <taxon>Mycena</taxon>
    </lineage>
</organism>
<feature type="transmembrane region" description="Helical" evidence="1">
    <location>
        <begin position="46"/>
        <end position="71"/>
    </location>
</feature>
<feature type="transmembrane region" description="Helical" evidence="1">
    <location>
        <begin position="83"/>
        <end position="103"/>
    </location>
</feature>
<evidence type="ECO:0000313" key="4">
    <source>
        <dbReference type="Proteomes" id="UP001219525"/>
    </source>
</evidence>
<dbReference type="AlphaFoldDB" id="A0AAD6YH44"/>
<proteinExistence type="predicted"/>
<keyword evidence="4" id="KW-1185">Reference proteome</keyword>
<gene>
    <name evidence="3" type="ORF">GGX14DRAFT_499016</name>
</gene>
<evidence type="ECO:0000256" key="1">
    <source>
        <dbReference type="SAM" id="Phobius"/>
    </source>
</evidence>
<sequence>MAVSSTVLSGYMRVGSLAIASYDYLQTMPFEWRTSREHWRGRRLTLPFILFFLLRYTSILVLTVSNIGFFYTHFTHASCAKYYMIPSVFKVLQAMVSQAILVFRAYSLSRKSAQIGYVLLVIYIISCTFSWVSTLYARRKVSVLCNQVSVCVLIFVRSCASSSPHTALGGWVHYAVAIVYDFITSAFCVVSLLQIKASSTSIMTRVTKMMLADGVWYFMALALVNALNLAFYRAAPIADEVQTAAASLGYCVTWIMSQKLLIHLHDASVERRNESINAAVTITQKLSSAREVSRAIRSQFESKNGMGLDLTVPDFDLEAELSEGKLQEEVDVQVRIERTVRMEPVPVVYELENYSRHTTRSRPQ</sequence>
<dbReference type="Pfam" id="PF20151">
    <property type="entry name" value="DUF6533"/>
    <property type="match status" value="1"/>
</dbReference>
<keyword evidence="1" id="KW-0472">Membrane</keyword>
<keyword evidence="1" id="KW-1133">Transmembrane helix</keyword>